<accession>A0A9Y3W168</accession>
<dbReference type="AlphaFoldDB" id="A0A9Y3W168"/>
<dbReference type="Proteomes" id="UP000695023">
    <property type="component" value="Unplaced"/>
</dbReference>
<dbReference type="SUPFAM" id="SSF48726">
    <property type="entry name" value="Immunoglobulin"/>
    <property type="match status" value="1"/>
</dbReference>
<dbReference type="InterPro" id="IPR013783">
    <property type="entry name" value="Ig-like_fold"/>
</dbReference>
<organism evidence="1 2">
    <name type="scientific">Pundamilia nyererei</name>
    <dbReference type="NCBI Taxonomy" id="303518"/>
    <lineage>
        <taxon>Eukaryota</taxon>
        <taxon>Metazoa</taxon>
        <taxon>Chordata</taxon>
        <taxon>Craniata</taxon>
        <taxon>Vertebrata</taxon>
        <taxon>Euteleostomi</taxon>
        <taxon>Actinopterygii</taxon>
        <taxon>Neopterygii</taxon>
        <taxon>Teleostei</taxon>
        <taxon>Neoteleostei</taxon>
        <taxon>Acanthomorphata</taxon>
        <taxon>Ovalentaria</taxon>
        <taxon>Cichlomorphae</taxon>
        <taxon>Cichliformes</taxon>
        <taxon>Cichlidae</taxon>
        <taxon>African cichlids</taxon>
        <taxon>Pseudocrenilabrinae</taxon>
        <taxon>Haplochromini</taxon>
        <taxon>Pundamilia</taxon>
    </lineage>
</organism>
<dbReference type="InterPro" id="IPR036179">
    <property type="entry name" value="Ig-like_dom_sf"/>
</dbReference>
<gene>
    <name evidence="2" type="primary">LOC102208689</name>
</gene>
<evidence type="ECO:0000313" key="1">
    <source>
        <dbReference type="Proteomes" id="UP000695023"/>
    </source>
</evidence>
<name>A0A9Y3W168_9CICH</name>
<dbReference type="Gene3D" id="2.60.40.10">
    <property type="entry name" value="Immunoglobulins"/>
    <property type="match status" value="1"/>
</dbReference>
<keyword evidence="1" id="KW-1185">Reference proteome</keyword>
<protein>
    <submittedName>
        <fullName evidence="2">Uncharacterized protein LOC102208689</fullName>
    </submittedName>
</protein>
<proteinExistence type="predicted"/>
<evidence type="ECO:0000313" key="2">
    <source>
        <dbReference type="RefSeq" id="XP_005755353.1"/>
    </source>
</evidence>
<dbReference type="RefSeq" id="XP_005755353.1">
    <property type="nucleotide sequence ID" value="XM_005755296.1"/>
</dbReference>
<sequence>MKGGELILIQKHAITADGGISECSVAQRKANREIANLNLIGFSLRADPPDSFLRCMAEDLSSIHPHKQHPSFNKWMYPQDTKMKHVNGSLILKSLIIDNCGRDEFWKAVNNITLSVGVPPGQTGGDTEDCFRASSPQHIRIEPLQNTLAADNDHDSTIEQNKDGLRDVGLIILHKHPHLECVDPQDQDRSVGLKDAQKNIIAKLEQNTSLPCQVCVKNRVDLQDQETNAGDVALILKNVTIYDTGTYKCRVLREKNTKSISIIYLHVDPP</sequence>
<dbReference type="GeneID" id="102208689"/>
<feature type="non-terminal residue" evidence="2">
    <location>
        <position position="270"/>
    </location>
</feature>
<reference evidence="2" key="1">
    <citation type="submission" date="2025-08" db="UniProtKB">
        <authorList>
            <consortium name="RefSeq"/>
        </authorList>
    </citation>
    <scope>IDENTIFICATION</scope>
</reference>